<dbReference type="InterPro" id="IPR035940">
    <property type="entry name" value="CAP_sf"/>
</dbReference>
<accession>A0AAU7XCR6</accession>
<reference evidence="3" key="1">
    <citation type="submission" date="2024-06" db="EMBL/GenBank/DDBJ databases">
        <title>Methylostella associata gen. nov., sp. nov., a novel Ancalomicrobiaceae-affiliated facultatively methylotrophic bacteria that feed on methanotrophs of the genus Methylococcus.</title>
        <authorList>
            <person name="Saltykova V."/>
            <person name="Danilova O.V."/>
            <person name="Oshkin I.Y."/>
            <person name="Belova S.E."/>
            <person name="Pimenov N.V."/>
            <person name="Dedysh S.N."/>
        </authorList>
    </citation>
    <scope>NUCLEOTIDE SEQUENCE</scope>
    <source>
        <strain evidence="3">S20</strain>
    </source>
</reference>
<dbReference type="CDD" id="cd05379">
    <property type="entry name" value="CAP_bacterial"/>
    <property type="match status" value="1"/>
</dbReference>
<dbReference type="KEGG" id="mflg:ABS361_06470"/>
<gene>
    <name evidence="3" type="ORF">ABS361_06470</name>
</gene>
<dbReference type="InterPro" id="IPR014044">
    <property type="entry name" value="CAP_dom"/>
</dbReference>
<proteinExistence type="predicted"/>
<organism evidence="3">
    <name type="scientific">Methyloraptor flagellatus</name>
    <dbReference type="NCBI Taxonomy" id="3162530"/>
    <lineage>
        <taxon>Bacteria</taxon>
        <taxon>Pseudomonadati</taxon>
        <taxon>Pseudomonadota</taxon>
        <taxon>Alphaproteobacteria</taxon>
        <taxon>Hyphomicrobiales</taxon>
        <taxon>Ancalomicrobiaceae</taxon>
        <taxon>Methyloraptor</taxon>
    </lineage>
</organism>
<dbReference type="RefSeq" id="WP_407050982.1">
    <property type="nucleotide sequence ID" value="NZ_CP158568.1"/>
</dbReference>
<keyword evidence="1" id="KW-0732">Signal</keyword>
<dbReference type="PANTHER" id="PTHR31157">
    <property type="entry name" value="SCP DOMAIN-CONTAINING PROTEIN"/>
    <property type="match status" value="1"/>
</dbReference>
<sequence>MPRPSLPFSPVRRRILALASTASLLPLAGCGSLDFLSGDKAKLGTTVSSKAYRPVDPAQAVAAINAYRASAGSGPLTLDSTLGRAAREYAEHMAAAGKMSHALDPYGPIDRRLKTIGYAYATAGENIGEGYRDFPEVFEGWKRSPAHDRGMKDPEMTHMGIGSAYNPNVPYQVYWCLIFAKPRGAGQPAGTGPFAVRW</sequence>
<dbReference type="Gene3D" id="3.40.33.10">
    <property type="entry name" value="CAP"/>
    <property type="match status" value="1"/>
</dbReference>
<dbReference type="Pfam" id="PF00188">
    <property type="entry name" value="CAP"/>
    <property type="match status" value="1"/>
</dbReference>
<protein>
    <submittedName>
        <fullName evidence="3">CAP domain-containing protein</fullName>
    </submittedName>
</protein>
<feature type="domain" description="SCP" evidence="2">
    <location>
        <begin position="62"/>
        <end position="179"/>
    </location>
</feature>
<dbReference type="SUPFAM" id="SSF55797">
    <property type="entry name" value="PR-1-like"/>
    <property type="match status" value="1"/>
</dbReference>
<evidence type="ECO:0000256" key="1">
    <source>
        <dbReference type="SAM" id="SignalP"/>
    </source>
</evidence>
<feature type="signal peptide" evidence="1">
    <location>
        <begin position="1"/>
        <end position="28"/>
    </location>
</feature>
<dbReference type="EMBL" id="CP158568">
    <property type="protein sequence ID" value="XBY45887.1"/>
    <property type="molecule type" value="Genomic_DNA"/>
</dbReference>
<dbReference type="AlphaFoldDB" id="A0AAU7XCR6"/>
<dbReference type="PANTHER" id="PTHR31157:SF1">
    <property type="entry name" value="SCP DOMAIN-CONTAINING PROTEIN"/>
    <property type="match status" value="1"/>
</dbReference>
<feature type="chain" id="PRO_5043840379" evidence="1">
    <location>
        <begin position="29"/>
        <end position="198"/>
    </location>
</feature>
<evidence type="ECO:0000259" key="2">
    <source>
        <dbReference type="Pfam" id="PF00188"/>
    </source>
</evidence>
<name>A0AAU7XCR6_9HYPH</name>
<evidence type="ECO:0000313" key="3">
    <source>
        <dbReference type="EMBL" id="XBY45887.1"/>
    </source>
</evidence>